<accession>A0A6A5HX16</accession>
<feature type="domain" description="Chitin-binding type-2" evidence="8">
    <location>
        <begin position="24"/>
        <end position="77"/>
    </location>
</feature>
<dbReference type="InterPro" id="IPR002557">
    <property type="entry name" value="Chitin-bd_dom"/>
</dbReference>
<dbReference type="RefSeq" id="XP_053592252.1">
    <property type="nucleotide sequence ID" value="XM_053723607.1"/>
</dbReference>
<dbReference type="CTD" id="78773402"/>
<evidence type="ECO:0000259" key="8">
    <source>
        <dbReference type="PROSITE" id="PS50940"/>
    </source>
</evidence>
<evidence type="ECO:0000256" key="3">
    <source>
        <dbReference type="ARBA" id="ARBA00022729"/>
    </source>
</evidence>
<evidence type="ECO:0000256" key="6">
    <source>
        <dbReference type="ARBA" id="ARBA00023180"/>
    </source>
</evidence>
<sequence length="163" mass="17623">MEEQSHSTSKSWTDQQSTTAAPIGSRCSSVPSGLFSIGCSNKYIKCSNGAAIVRSCGGNLFFDQEKQCDYKDQGCDYKDQVIAKIVVTQPADDETTYSHGEPPNDIQTTTISSVGDQRAFVSSGLYSIGCSQKYIMCSNGAAITRFCDGILYFNKAKRACSSK</sequence>
<feature type="region of interest" description="Disordered" evidence="7">
    <location>
        <begin position="1"/>
        <end position="25"/>
    </location>
</feature>
<dbReference type="GO" id="GO:0005576">
    <property type="term" value="C:extracellular region"/>
    <property type="evidence" value="ECO:0007669"/>
    <property type="project" value="InterPro"/>
</dbReference>
<protein>
    <recommendedName>
        <fullName evidence="8">Chitin-binding type-2 domain-containing protein</fullName>
    </recommendedName>
</protein>
<dbReference type="Proteomes" id="UP000483820">
    <property type="component" value="Chromosome I"/>
</dbReference>
<gene>
    <name evidence="9" type="ORF">GCK72_002791</name>
</gene>
<keyword evidence="4" id="KW-0677">Repeat</keyword>
<name>A0A6A5HX16_CAERE</name>
<dbReference type="EMBL" id="WUAV01000001">
    <property type="protein sequence ID" value="KAF1770967.1"/>
    <property type="molecule type" value="Genomic_DNA"/>
</dbReference>
<evidence type="ECO:0000256" key="1">
    <source>
        <dbReference type="ARBA" id="ARBA00022473"/>
    </source>
</evidence>
<dbReference type="AlphaFoldDB" id="A0A6A5HX16"/>
<keyword evidence="5" id="KW-1015">Disulfide bond</keyword>
<reference evidence="9 10" key="1">
    <citation type="submission" date="2019-12" db="EMBL/GenBank/DDBJ databases">
        <title>Chromosome-level assembly of the Caenorhabditis remanei genome.</title>
        <authorList>
            <person name="Teterina A.A."/>
            <person name="Willis J.H."/>
            <person name="Phillips P.C."/>
        </authorList>
    </citation>
    <scope>NUCLEOTIDE SEQUENCE [LARGE SCALE GENOMIC DNA]</scope>
    <source>
        <strain evidence="9 10">PX506</strain>
        <tissue evidence="9">Whole organism</tissue>
    </source>
</reference>
<dbReference type="PANTHER" id="PTHR23301:SF105">
    <property type="entry name" value="CHITIN-BINDING DOMAIN PROTEIN CBD-1"/>
    <property type="match status" value="1"/>
</dbReference>
<proteinExistence type="predicted"/>
<dbReference type="SUPFAM" id="SSF57625">
    <property type="entry name" value="Invertebrate chitin-binding proteins"/>
    <property type="match status" value="2"/>
</dbReference>
<evidence type="ECO:0000256" key="5">
    <source>
        <dbReference type="ARBA" id="ARBA00023157"/>
    </source>
</evidence>
<dbReference type="KEGG" id="crq:GCK72_002791"/>
<dbReference type="PROSITE" id="PS50940">
    <property type="entry name" value="CHIT_BIND_II"/>
    <property type="match status" value="1"/>
</dbReference>
<comment type="caution">
    <text evidence="9">The sequence shown here is derived from an EMBL/GenBank/DDBJ whole genome shotgun (WGS) entry which is preliminary data.</text>
</comment>
<dbReference type="PANTHER" id="PTHR23301">
    <property type="entry name" value="CHITIN BINDING PERITROPHIN-A"/>
    <property type="match status" value="1"/>
</dbReference>
<dbReference type="GeneID" id="78773402"/>
<evidence type="ECO:0000256" key="7">
    <source>
        <dbReference type="SAM" id="MobiDB-lite"/>
    </source>
</evidence>
<evidence type="ECO:0000313" key="10">
    <source>
        <dbReference type="Proteomes" id="UP000483820"/>
    </source>
</evidence>
<evidence type="ECO:0000313" key="9">
    <source>
        <dbReference type="EMBL" id="KAF1770967.1"/>
    </source>
</evidence>
<keyword evidence="1" id="KW-0217">Developmental protein</keyword>
<dbReference type="SMART" id="SM00494">
    <property type="entry name" value="ChtBD2"/>
    <property type="match status" value="2"/>
</dbReference>
<dbReference type="GO" id="GO:0008061">
    <property type="term" value="F:chitin binding"/>
    <property type="evidence" value="ECO:0007669"/>
    <property type="project" value="UniProtKB-KW"/>
</dbReference>
<dbReference type="Gene3D" id="2.170.140.10">
    <property type="entry name" value="Chitin binding domain"/>
    <property type="match status" value="2"/>
</dbReference>
<dbReference type="InterPro" id="IPR051940">
    <property type="entry name" value="Chitin_bind-dev_reg"/>
</dbReference>
<keyword evidence="3" id="KW-0732">Signal</keyword>
<dbReference type="InterPro" id="IPR036508">
    <property type="entry name" value="Chitin-bd_dom_sf"/>
</dbReference>
<keyword evidence="2" id="KW-0147">Chitin-binding</keyword>
<evidence type="ECO:0000256" key="2">
    <source>
        <dbReference type="ARBA" id="ARBA00022669"/>
    </source>
</evidence>
<organism evidence="9 10">
    <name type="scientific">Caenorhabditis remanei</name>
    <name type="common">Caenorhabditis vulgaris</name>
    <dbReference type="NCBI Taxonomy" id="31234"/>
    <lineage>
        <taxon>Eukaryota</taxon>
        <taxon>Metazoa</taxon>
        <taxon>Ecdysozoa</taxon>
        <taxon>Nematoda</taxon>
        <taxon>Chromadorea</taxon>
        <taxon>Rhabditida</taxon>
        <taxon>Rhabditina</taxon>
        <taxon>Rhabditomorpha</taxon>
        <taxon>Rhabditoidea</taxon>
        <taxon>Rhabditidae</taxon>
        <taxon>Peloderinae</taxon>
        <taxon>Caenorhabditis</taxon>
    </lineage>
</organism>
<evidence type="ECO:0000256" key="4">
    <source>
        <dbReference type="ARBA" id="ARBA00022737"/>
    </source>
</evidence>
<keyword evidence="6" id="KW-0325">Glycoprotein</keyword>
<dbReference type="Pfam" id="PF01607">
    <property type="entry name" value="CBM_14"/>
    <property type="match status" value="2"/>
</dbReference>